<dbReference type="EMBL" id="CP042261">
    <property type="protein sequence ID" value="QDY69541.1"/>
    <property type="molecule type" value="Genomic_DNA"/>
</dbReference>
<sequence length="238" mass="26159">MSTPEKGGDANVSLREAILSDPVAVLEDRQILEALVRAQDATHGSNVVDLRGLAMARLETRLDHLEETHQTVVSAAYDNVATTRQVHRAILAMLEPLTFDAFIRALDSEIRDCLRLRAVRLVLETATPDDEHGFSGDSATVSIVPRDFILNLQAQGRKAQPSEIILRQVNHGLPTVYGDAAADIRSEALVQINLGDARLPALLVLGSSHRDHFYPGQATDLLDLFSKVCERLLRSWLA</sequence>
<keyword evidence="2" id="KW-1185">Reference proteome</keyword>
<proteinExistence type="predicted"/>
<accession>A0A5B8IXB8</accession>
<dbReference type="AlphaFoldDB" id="A0A5B8IXB8"/>
<dbReference type="RefSeq" id="WP_146364919.1">
    <property type="nucleotide sequence ID" value="NZ_CP042261.1"/>
</dbReference>
<dbReference type="OrthoDB" id="7200179at2"/>
<dbReference type="Gene3D" id="3.30.450.40">
    <property type="match status" value="1"/>
</dbReference>
<evidence type="ECO:0000313" key="2">
    <source>
        <dbReference type="Proteomes" id="UP000318483"/>
    </source>
</evidence>
<protein>
    <submittedName>
        <fullName evidence="1">DUF484 family protein</fullName>
    </submittedName>
</protein>
<dbReference type="KEGG" id="lit:FPZ52_07845"/>
<gene>
    <name evidence="1" type="ORF">FPZ52_07845</name>
</gene>
<dbReference type="Pfam" id="PF04340">
    <property type="entry name" value="DUF484"/>
    <property type="match status" value="1"/>
</dbReference>
<evidence type="ECO:0000313" key="1">
    <source>
        <dbReference type="EMBL" id="QDY69541.1"/>
    </source>
</evidence>
<dbReference type="InterPro" id="IPR029016">
    <property type="entry name" value="GAF-like_dom_sf"/>
</dbReference>
<reference evidence="1 2" key="1">
    <citation type="submission" date="2019-07" db="EMBL/GenBank/DDBJ databases">
        <title>Litoreibacter alkalisoli sp. nov., isolated from saline-alkaline soil.</title>
        <authorList>
            <person name="Wang S."/>
            <person name="Xu L."/>
            <person name="Xing Y.-T."/>
            <person name="Sun J.-Q."/>
        </authorList>
    </citation>
    <scope>NUCLEOTIDE SEQUENCE [LARGE SCALE GENOMIC DNA]</scope>
    <source>
        <strain evidence="1 2">LN3S51</strain>
    </source>
</reference>
<name>A0A5B8IXB8_9RHOB</name>
<organism evidence="1 2">
    <name type="scientific">Qingshengfaniella alkalisoli</name>
    <dbReference type="NCBI Taxonomy" id="2599296"/>
    <lineage>
        <taxon>Bacteria</taxon>
        <taxon>Pseudomonadati</taxon>
        <taxon>Pseudomonadota</taxon>
        <taxon>Alphaproteobacteria</taxon>
        <taxon>Rhodobacterales</taxon>
        <taxon>Paracoccaceae</taxon>
        <taxon>Qingshengfaniella</taxon>
    </lineage>
</organism>
<dbReference type="InterPro" id="IPR007435">
    <property type="entry name" value="DUF484"/>
</dbReference>
<dbReference type="Proteomes" id="UP000318483">
    <property type="component" value="Chromosome"/>
</dbReference>